<comment type="similarity">
    <text evidence="7 8">Belongs to the PINc/VapC protein family.</text>
</comment>
<evidence type="ECO:0000313" key="11">
    <source>
        <dbReference type="Proteomes" id="UP000035763"/>
    </source>
</evidence>
<dbReference type="SUPFAM" id="SSF88723">
    <property type="entry name" value="PIN domain-like"/>
    <property type="match status" value="1"/>
</dbReference>
<reference evidence="10 11" key="1">
    <citation type="journal article" date="2013" name="ISME J.">
        <title>A metabolic model for members of the genus Tetrasphaera involved in enhanced biological phosphorus removal.</title>
        <authorList>
            <person name="Kristiansen R."/>
            <person name="Nguyen H.T.T."/>
            <person name="Saunders A.M."/>
            <person name="Nielsen J.L."/>
            <person name="Wimmer R."/>
            <person name="Le V.Q."/>
            <person name="McIlroy S.J."/>
            <person name="Petrovski S."/>
            <person name="Seviour R.J."/>
            <person name="Calteau A."/>
            <person name="Nielsen K.L."/>
            <person name="Nielsen P.H."/>
        </authorList>
    </citation>
    <scope>NUCLEOTIDE SEQUENCE [LARGE SCALE GENOMIC DNA]</scope>
    <source>
        <strain evidence="10 11">Ben110</strain>
    </source>
</reference>
<comment type="function">
    <text evidence="8">Toxic component of a toxin-antitoxin (TA) system. An RNase.</text>
</comment>
<comment type="cofactor">
    <cofactor evidence="1 8">
        <name>Mg(2+)</name>
        <dbReference type="ChEBI" id="CHEBI:18420"/>
    </cofactor>
</comment>
<gene>
    <name evidence="10" type="primary">stbB</name>
    <name evidence="8" type="synonym">vapC</name>
    <name evidence="10" type="ORF">BN11_180007</name>
</gene>
<evidence type="ECO:0000259" key="9">
    <source>
        <dbReference type="Pfam" id="PF01850"/>
    </source>
</evidence>
<dbReference type="GO" id="GO:0090729">
    <property type="term" value="F:toxin activity"/>
    <property type="evidence" value="ECO:0007669"/>
    <property type="project" value="UniProtKB-KW"/>
</dbReference>
<comment type="caution">
    <text evidence="10">The sequence shown here is derived from an EMBL/GenBank/DDBJ whole genome shotgun (WGS) entry which is preliminary data.</text>
</comment>
<dbReference type="HAMAP" id="MF_00265">
    <property type="entry name" value="VapC_Nob1"/>
    <property type="match status" value="1"/>
</dbReference>
<keyword evidence="4 8" id="KW-0479">Metal-binding</keyword>
<organism evidence="10 11">
    <name type="scientific">Nostocoides australiense Ben110</name>
    <dbReference type="NCBI Taxonomy" id="1193182"/>
    <lineage>
        <taxon>Bacteria</taxon>
        <taxon>Bacillati</taxon>
        <taxon>Actinomycetota</taxon>
        <taxon>Actinomycetes</taxon>
        <taxon>Micrococcales</taxon>
        <taxon>Intrasporangiaceae</taxon>
        <taxon>Nostocoides</taxon>
    </lineage>
</organism>
<dbReference type="EMBL" id="CAJA01000090">
    <property type="protein sequence ID" value="CCH72589.1"/>
    <property type="molecule type" value="Genomic_DNA"/>
</dbReference>
<dbReference type="GO" id="GO:0004540">
    <property type="term" value="F:RNA nuclease activity"/>
    <property type="evidence" value="ECO:0007669"/>
    <property type="project" value="InterPro"/>
</dbReference>
<name>W6K2K2_9MICO</name>
<dbReference type="Gene3D" id="3.40.50.1010">
    <property type="entry name" value="5'-nuclease"/>
    <property type="match status" value="1"/>
</dbReference>
<dbReference type="STRING" id="1193182.BN11_180007"/>
<dbReference type="GO" id="GO:0000287">
    <property type="term" value="F:magnesium ion binding"/>
    <property type="evidence" value="ECO:0007669"/>
    <property type="project" value="UniProtKB-UniRule"/>
</dbReference>
<evidence type="ECO:0000256" key="2">
    <source>
        <dbReference type="ARBA" id="ARBA00022649"/>
    </source>
</evidence>
<dbReference type="InterPro" id="IPR002716">
    <property type="entry name" value="PIN_dom"/>
</dbReference>
<dbReference type="PANTHER" id="PTHR33653">
    <property type="entry name" value="RIBONUCLEASE VAPC2"/>
    <property type="match status" value="1"/>
</dbReference>
<dbReference type="InterPro" id="IPR022907">
    <property type="entry name" value="VapC_family"/>
</dbReference>
<sequence length="139" mass="15218">MILLDTNVVSEPLRPQPDSRAVQWLDAQVHETLYLSTITIAEMRFGIAALPAGRRRRILSERFEGEVMPLFHGRILAFDELAAKAYARIRARARQRGRGLGDFDALIAAIADANGLTVASRDTGPFVVAGVPVINPLTP</sequence>
<dbReference type="GO" id="GO:0016787">
    <property type="term" value="F:hydrolase activity"/>
    <property type="evidence" value="ECO:0007669"/>
    <property type="project" value="UniProtKB-KW"/>
</dbReference>
<accession>W6K2K2</accession>
<evidence type="ECO:0000256" key="5">
    <source>
        <dbReference type="ARBA" id="ARBA00022801"/>
    </source>
</evidence>
<evidence type="ECO:0000256" key="7">
    <source>
        <dbReference type="ARBA" id="ARBA00038093"/>
    </source>
</evidence>
<feature type="domain" description="PIN" evidence="9">
    <location>
        <begin position="2"/>
        <end position="124"/>
    </location>
</feature>
<dbReference type="EC" id="3.1.-.-" evidence="8"/>
<dbReference type="OrthoDB" id="9804823at2"/>
<dbReference type="RefSeq" id="WP_048693855.1">
    <property type="nucleotide sequence ID" value="NZ_HG764815.1"/>
</dbReference>
<evidence type="ECO:0000313" key="10">
    <source>
        <dbReference type="EMBL" id="CCH72589.1"/>
    </source>
</evidence>
<evidence type="ECO:0000256" key="8">
    <source>
        <dbReference type="HAMAP-Rule" id="MF_00265"/>
    </source>
</evidence>
<feature type="binding site" evidence="8">
    <location>
        <position position="5"/>
    </location>
    <ligand>
        <name>Mg(2+)</name>
        <dbReference type="ChEBI" id="CHEBI:18420"/>
    </ligand>
</feature>
<keyword evidence="11" id="KW-1185">Reference proteome</keyword>
<keyword evidence="2 8" id="KW-1277">Toxin-antitoxin system</keyword>
<feature type="binding site" evidence="8">
    <location>
        <position position="104"/>
    </location>
    <ligand>
        <name>Mg(2+)</name>
        <dbReference type="ChEBI" id="CHEBI:18420"/>
    </ligand>
</feature>
<dbReference type="Pfam" id="PF01850">
    <property type="entry name" value="PIN"/>
    <property type="match status" value="1"/>
</dbReference>
<dbReference type="AlphaFoldDB" id="W6K2K2"/>
<evidence type="ECO:0000256" key="1">
    <source>
        <dbReference type="ARBA" id="ARBA00001946"/>
    </source>
</evidence>
<dbReference type="PANTHER" id="PTHR33653:SF1">
    <property type="entry name" value="RIBONUCLEASE VAPC2"/>
    <property type="match status" value="1"/>
</dbReference>
<keyword evidence="8" id="KW-0800">Toxin</keyword>
<evidence type="ECO:0000256" key="3">
    <source>
        <dbReference type="ARBA" id="ARBA00022722"/>
    </source>
</evidence>
<proteinExistence type="inferred from homology"/>
<protein>
    <recommendedName>
        <fullName evidence="8">Ribonuclease VapC</fullName>
        <shortName evidence="8">RNase VapC</shortName>
        <ecNumber evidence="8">3.1.-.-</ecNumber>
    </recommendedName>
    <alternativeName>
        <fullName evidence="8">Toxin VapC</fullName>
    </alternativeName>
</protein>
<dbReference type="InterPro" id="IPR050556">
    <property type="entry name" value="Type_II_TA_system_RNase"/>
</dbReference>
<keyword evidence="5 8" id="KW-0378">Hydrolase</keyword>
<dbReference type="Proteomes" id="UP000035763">
    <property type="component" value="Unassembled WGS sequence"/>
</dbReference>
<dbReference type="InterPro" id="IPR029060">
    <property type="entry name" value="PIN-like_dom_sf"/>
</dbReference>
<evidence type="ECO:0000256" key="4">
    <source>
        <dbReference type="ARBA" id="ARBA00022723"/>
    </source>
</evidence>
<keyword evidence="6 8" id="KW-0460">Magnesium</keyword>
<keyword evidence="3 8" id="KW-0540">Nuclease</keyword>
<evidence type="ECO:0000256" key="6">
    <source>
        <dbReference type="ARBA" id="ARBA00022842"/>
    </source>
</evidence>